<accession>A0AAU7CMZ9</accession>
<gene>
    <name evidence="1" type="ORF">V5E97_10140</name>
</gene>
<dbReference type="EMBL" id="CP155447">
    <property type="protein sequence ID" value="XBH06373.1"/>
    <property type="molecule type" value="Genomic_DNA"/>
</dbReference>
<dbReference type="RefSeq" id="WP_406699224.1">
    <property type="nucleotide sequence ID" value="NZ_CP155447.1"/>
</dbReference>
<protein>
    <submittedName>
        <fullName evidence="1">Uncharacterized protein</fullName>
    </submittedName>
</protein>
<dbReference type="AlphaFoldDB" id="A0AAU7CMZ9"/>
<evidence type="ECO:0000313" key="1">
    <source>
        <dbReference type="EMBL" id="XBH06373.1"/>
    </source>
</evidence>
<organism evidence="1">
    <name type="scientific">Singulisphaera sp. Ch08</name>
    <dbReference type="NCBI Taxonomy" id="3120278"/>
    <lineage>
        <taxon>Bacteria</taxon>
        <taxon>Pseudomonadati</taxon>
        <taxon>Planctomycetota</taxon>
        <taxon>Planctomycetia</taxon>
        <taxon>Isosphaerales</taxon>
        <taxon>Isosphaeraceae</taxon>
        <taxon>Singulisphaera</taxon>
    </lineage>
</organism>
<reference evidence="1" key="1">
    <citation type="submission" date="2024-05" db="EMBL/GenBank/DDBJ databases">
        <title>Planctomycetes of the genus Singulisphaera possess chitinolytic capabilities.</title>
        <authorList>
            <person name="Ivanova A."/>
        </authorList>
    </citation>
    <scope>NUCLEOTIDE SEQUENCE</scope>
    <source>
        <strain evidence="1">Ch08T</strain>
    </source>
</reference>
<sequence>MATTINGIVCQELREGFNEGIHREGPVATKKFLCDWADRYAVANGLLGLVTHSGGVGGTTTLTAPARYPESHNMFAREISIEGKGKATQGSLQIQFAQAVITVNYNVPQFNYLPNPDISLDPTAPYVYATQEIDFGREFVTIEKSAVTLANGHKLKDLPYAFPIAQAVMTIQLHQVPYLPAAQILAAMQKPLNDATFLGVAPGYLMFNGCKSHTEASTDATYTQSLTYVFAFRPILRWDEVFDPNGVDGPQQARYNGAAILLRSDLSSLIPSAYRG</sequence>
<proteinExistence type="predicted"/>
<name>A0AAU7CMZ9_9BACT</name>